<evidence type="ECO:0000313" key="1">
    <source>
        <dbReference type="EMBL" id="RYJ42134.1"/>
    </source>
</evidence>
<comment type="caution">
    <text evidence="1">The sequence shown here is derived from an EMBL/GenBank/DDBJ whole genome shotgun (WGS) entry which is preliminary data.</text>
</comment>
<dbReference type="RefSeq" id="WP_129751634.1">
    <property type="nucleotide sequence ID" value="NZ_JUIW01000008.1"/>
</dbReference>
<dbReference type="EMBL" id="JUIW01000008">
    <property type="protein sequence ID" value="RYJ42134.1"/>
    <property type="molecule type" value="Genomic_DNA"/>
</dbReference>
<organism evidence="1 2">
    <name type="scientific">Flavobacterium beibuense</name>
    <dbReference type="NCBI Taxonomy" id="657326"/>
    <lineage>
        <taxon>Bacteria</taxon>
        <taxon>Pseudomonadati</taxon>
        <taxon>Bacteroidota</taxon>
        <taxon>Flavobacteriia</taxon>
        <taxon>Flavobacteriales</taxon>
        <taxon>Flavobacteriaceae</taxon>
        <taxon>Flavobacterium</taxon>
    </lineage>
</organism>
<keyword evidence="2" id="KW-1185">Reference proteome</keyword>
<dbReference type="PROSITE" id="PS51257">
    <property type="entry name" value="PROKAR_LIPOPROTEIN"/>
    <property type="match status" value="1"/>
</dbReference>
<dbReference type="AlphaFoldDB" id="A0A444W8E4"/>
<sequence>MKKFIYGILSLAAISLASCDYHDPNDGKFGGESSAGWVEFEEDGVSYLSVVQGSGSTVEATIPVVIKSVDLIDLNNDLVSNNPVNNGLTVYYTIEDIDGSSAYLNASGSVYIPKGELSANIAFTVPASAQVSCTEFKVTLTSTSNSNVSVGFEENNIVSQTFVVGAYDLNAMVGTYNALLDGEDQYQCNVTLGEEPNSLIIGDIYGIAPGSQTTIYVNEDGSISFPDYTDNFLFTNGGTSIYVEGFNGLSTCLNGGTMALSFRLRTTTTLYATNSLVLTKQ</sequence>
<dbReference type="OrthoDB" id="1340558at2"/>
<reference evidence="1 2" key="1">
    <citation type="submission" date="2014-12" db="EMBL/GenBank/DDBJ databases">
        <title>Genome sequence of Flavobacterium beibuense RSKm HC5.</title>
        <authorList>
            <person name="Kim J.F."/>
            <person name="Song J.Y."/>
            <person name="Kwak M.-J."/>
            <person name="Lee S.-W."/>
        </authorList>
    </citation>
    <scope>NUCLEOTIDE SEQUENCE [LARGE SCALE GENOMIC DNA]</scope>
    <source>
        <strain evidence="1 2">RSKm HC5</strain>
    </source>
</reference>
<evidence type="ECO:0000313" key="2">
    <source>
        <dbReference type="Proteomes" id="UP000289775"/>
    </source>
</evidence>
<proteinExistence type="predicted"/>
<name>A0A444W8E4_9FLAO</name>
<protein>
    <recommendedName>
        <fullName evidence="3">Lipoprotein</fullName>
    </recommendedName>
</protein>
<accession>A0A444W8E4</accession>
<gene>
    <name evidence="1" type="ORF">NU09_2538</name>
</gene>
<dbReference type="Proteomes" id="UP000289775">
    <property type="component" value="Unassembled WGS sequence"/>
</dbReference>
<evidence type="ECO:0008006" key="3">
    <source>
        <dbReference type="Google" id="ProtNLM"/>
    </source>
</evidence>